<keyword evidence="2 3" id="KW-0802">TPR repeat</keyword>
<name>A0A2K9LJF1_9GAMM</name>
<dbReference type="PROSITE" id="PS50293">
    <property type="entry name" value="TPR_REGION"/>
    <property type="match status" value="1"/>
</dbReference>
<sequence>MAAVPSKSNQLNIQISQAKKLHRDGKLEAAKQSYEKLLRKHPGNVTLLALIGGVCLQTKHYKEALDYLKHACAKNKKDADLPYNLALAYYHLRDYENAVKWYNQATDMNPDHDRAFYMKGKAYLEWDGDKYKEQAFDAYRRDAELTERVDSYVMLAEIMFGLKRYEDARGLSKRALELDPTNEIALWTMAKTMIKENYKKAYMDVRHAEPIIKAGSMILKLYKNSWRGHHIMAEGLAMIGEDDLALEHYDRLNQLQPGFAGSRTSAAVLKLRQGNLKEGWEEISHRKTHGAELYGINIVDIEKCPAPPWQGELESGKKILVASEQGIGDQMLHAQMLRELIEAGMEIHMTCTPKIVEMMARSIPQATFYPANEGIPQHVRDQMDYKAELLDLGKYLRGALNQFKEPFYFLTPEPALLNHFVEKYKQFGDKLKIGISWKSSSKSVGDLKSTKLTQWKDILSIPGAQFINIQYGEIQADLDELKAETGIELFVDDFDPFVDVEKAVAQIAALDMIVSVSNASVHFSGQLNVPTWVLLNQRTLWHWFDSGEDTVWYDSLRLYRQEQLESWDPVFERVAGELNQLVSGFNEQLSGESDD</sequence>
<dbReference type="SMART" id="SM00028">
    <property type="entry name" value="TPR"/>
    <property type="match status" value="5"/>
</dbReference>
<dbReference type="OrthoDB" id="238183at2"/>
<dbReference type="SUPFAM" id="SSF48452">
    <property type="entry name" value="TPR-like"/>
    <property type="match status" value="2"/>
</dbReference>
<dbReference type="InterPro" id="IPR051685">
    <property type="entry name" value="Ycf3/AcsC/BcsC/TPR_MFPF"/>
</dbReference>
<evidence type="ECO:0000256" key="3">
    <source>
        <dbReference type="PROSITE-ProRule" id="PRU00339"/>
    </source>
</evidence>
<evidence type="ECO:0000256" key="2">
    <source>
        <dbReference type="ARBA" id="ARBA00022803"/>
    </source>
</evidence>
<dbReference type="RefSeq" id="WP_101892975.1">
    <property type="nucleotide sequence ID" value="NZ_CP022684.1"/>
</dbReference>
<dbReference type="EMBL" id="CP022684">
    <property type="protein sequence ID" value="AUM11635.1"/>
    <property type="molecule type" value="Genomic_DNA"/>
</dbReference>
<accession>A0A2K9LJF1</accession>
<dbReference type="KEGG" id="kak:Kalk_04020"/>
<evidence type="ECO:0000313" key="4">
    <source>
        <dbReference type="EMBL" id="AUM11635.1"/>
    </source>
</evidence>
<dbReference type="Proteomes" id="UP000235116">
    <property type="component" value="Chromosome"/>
</dbReference>
<proteinExistence type="predicted"/>
<dbReference type="PANTHER" id="PTHR44943:SF8">
    <property type="entry name" value="TPR REPEAT-CONTAINING PROTEIN MJ0263"/>
    <property type="match status" value="1"/>
</dbReference>
<keyword evidence="1" id="KW-0677">Repeat</keyword>
<keyword evidence="5" id="KW-1185">Reference proteome</keyword>
<dbReference type="PROSITE" id="PS50005">
    <property type="entry name" value="TPR"/>
    <property type="match status" value="2"/>
</dbReference>
<dbReference type="SUPFAM" id="SSF53756">
    <property type="entry name" value="UDP-Glycosyltransferase/glycogen phosphorylase"/>
    <property type="match status" value="1"/>
</dbReference>
<dbReference type="Pfam" id="PF14559">
    <property type="entry name" value="TPR_19"/>
    <property type="match status" value="1"/>
</dbReference>
<protein>
    <submittedName>
        <fullName evidence="4">Uncharacterized protein</fullName>
    </submittedName>
</protein>
<dbReference type="InterPro" id="IPR011990">
    <property type="entry name" value="TPR-like_helical_dom_sf"/>
</dbReference>
<dbReference type="PANTHER" id="PTHR44943">
    <property type="entry name" value="CELLULOSE SYNTHASE OPERON PROTEIN C"/>
    <property type="match status" value="1"/>
</dbReference>
<reference evidence="5" key="1">
    <citation type="submission" date="2017-08" db="EMBL/GenBank/DDBJ databases">
        <title>Direct submision.</title>
        <authorList>
            <person name="Kim S.-J."/>
            <person name="Rhee S.-K."/>
        </authorList>
    </citation>
    <scope>NUCLEOTIDE SEQUENCE [LARGE SCALE GENOMIC DNA]</scope>
    <source>
        <strain evidence="5">GI5</strain>
    </source>
</reference>
<dbReference type="InterPro" id="IPR019734">
    <property type="entry name" value="TPR_rpt"/>
</dbReference>
<gene>
    <name evidence="4" type="ORF">Kalk_04020</name>
</gene>
<feature type="repeat" description="TPR" evidence="3">
    <location>
        <begin position="149"/>
        <end position="182"/>
    </location>
</feature>
<evidence type="ECO:0000256" key="1">
    <source>
        <dbReference type="ARBA" id="ARBA00022737"/>
    </source>
</evidence>
<evidence type="ECO:0000313" key="5">
    <source>
        <dbReference type="Proteomes" id="UP000235116"/>
    </source>
</evidence>
<feature type="repeat" description="TPR" evidence="3">
    <location>
        <begin position="79"/>
        <end position="112"/>
    </location>
</feature>
<dbReference type="AlphaFoldDB" id="A0A2K9LJF1"/>
<dbReference type="Gene3D" id="1.25.40.10">
    <property type="entry name" value="Tetratricopeptide repeat domain"/>
    <property type="match status" value="1"/>
</dbReference>
<organism evidence="4 5">
    <name type="scientific">Ketobacter alkanivorans</name>
    <dbReference type="NCBI Taxonomy" id="1917421"/>
    <lineage>
        <taxon>Bacteria</taxon>
        <taxon>Pseudomonadati</taxon>
        <taxon>Pseudomonadota</taxon>
        <taxon>Gammaproteobacteria</taxon>
        <taxon>Pseudomonadales</taxon>
        <taxon>Ketobacteraceae</taxon>
        <taxon>Ketobacter</taxon>
    </lineage>
</organism>